<dbReference type="GO" id="GO:0016757">
    <property type="term" value="F:glycosyltransferase activity"/>
    <property type="evidence" value="ECO:0007669"/>
    <property type="project" value="UniProtKB-KW"/>
</dbReference>
<feature type="domain" description="GtrA/DPMS transmembrane" evidence="7">
    <location>
        <begin position="260"/>
        <end position="388"/>
    </location>
</feature>
<feature type="transmembrane region" description="Helical" evidence="5">
    <location>
        <begin position="258"/>
        <end position="276"/>
    </location>
</feature>
<dbReference type="SUPFAM" id="SSF53448">
    <property type="entry name" value="Nucleotide-diphospho-sugar transferases"/>
    <property type="match status" value="1"/>
</dbReference>
<accession>A0A0G0JVX7</accession>
<dbReference type="AlphaFoldDB" id="A0A0G0JVX7"/>
<comment type="subcellular location">
    <subcellularLocation>
        <location evidence="1">Membrane</location>
        <topology evidence="1">Multi-pass membrane protein</topology>
    </subcellularLocation>
</comment>
<organism evidence="8 9">
    <name type="scientific">Candidatus Daviesbacteria bacterium GW2011_GWA2_38_24</name>
    <dbReference type="NCBI Taxonomy" id="1618422"/>
    <lineage>
        <taxon>Bacteria</taxon>
        <taxon>Candidatus Daviesiibacteriota</taxon>
    </lineage>
</organism>
<proteinExistence type="predicted"/>
<evidence type="ECO:0000256" key="3">
    <source>
        <dbReference type="ARBA" id="ARBA00022989"/>
    </source>
</evidence>
<keyword evidence="4 5" id="KW-0472">Membrane</keyword>
<protein>
    <submittedName>
        <fullName evidence="8">Dolichyl-phosphate beta-D-mannosyltransferase</fullName>
    </submittedName>
</protein>
<reference evidence="8 9" key="1">
    <citation type="journal article" date="2015" name="Nature">
        <title>rRNA introns, odd ribosomes, and small enigmatic genomes across a large radiation of phyla.</title>
        <authorList>
            <person name="Brown C.T."/>
            <person name="Hug L.A."/>
            <person name="Thomas B.C."/>
            <person name="Sharon I."/>
            <person name="Castelle C.J."/>
            <person name="Singh A."/>
            <person name="Wilkins M.J."/>
            <person name="Williams K.H."/>
            <person name="Banfield J.F."/>
        </authorList>
    </citation>
    <scope>NUCLEOTIDE SEQUENCE [LARGE SCALE GENOMIC DNA]</scope>
</reference>
<keyword evidence="3 5" id="KW-1133">Transmembrane helix</keyword>
<dbReference type="GO" id="GO:0016020">
    <property type="term" value="C:membrane"/>
    <property type="evidence" value="ECO:0007669"/>
    <property type="project" value="UniProtKB-SubCell"/>
</dbReference>
<dbReference type="Gene3D" id="3.90.550.10">
    <property type="entry name" value="Spore Coat Polysaccharide Biosynthesis Protein SpsA, Chain A"/>
    <property type="match status" value="1"/>
</dbReference>
<evidence type="ECO:0000256" key="2">
    <source>
        <dbReference type="ARBA" id="ARBA00022692"/>
    </source>
</evidence>
<dbReference type="InterPro" id="IPR050256">
    <property type="entry name" value="Glycosyltransferase_2"/>
</dbReference>
<dbReference type="PANTHER" id="PTHR48090">
    <property type="entry name" value="UNDECAPRENYL-PHOSPHATE 4-DEOXY-4-FORMAMIDO-L-ARABINOSE TRANSFERASE-RELATED"/>
    <property type="match status" value="1"/>
</dbReference>
<evidence type="ECO:0000313" key="8">
    <source>
        <dbReference type="EMBL" id="KKQ67275.1"/>
    </source>
</evidence>
<evidence type="ECO:0000313" key="9">
    <source>
        <dbReference type="Proteomes" id="UP000034235"/>
    </source>
</evidence>
<dbReference type="GO" id="GO:0000271">
    <property type="term" value="P:polysaccharide biosynthetic process"/>
    <property type="evidence" value="ECO:0007669"/>
    <property type="project" value="InterPro"/>
</dbReference>
<comment type="caution">
    <text evidence="8">The sequence shown here is derived from an EMBL/GenBank/DDBJ whole genome shotgun (WGS) entry which is preliminary data.</text>
</comment>
<evidence type="ECO:0000256" key="4">
    <source>
        <dbReference type="ARBA" id="ARBA00023136"/>
    </source>
</evidence>
<feature type="transmembrane region" description="Helical" evidence="5">
    <location>
        <begin position="324"/>
        <end position="346"/>
    </location>
</feature>
<dbReference type="InterPro" id="IPR029044">
    <property type="entry name" value="Nucleotide-diphossugar_trans"/>
</dbReference>
<keyword evidence="2 5" id="KW-0812">Transmembrane</keyword>
<keyword evidence="8" id="KW-0808">Transferase</keyword>
<dbReference type="EMBL" id="LBUP01000001">
    <property type="protein sequence ID" value="KKQ67275.1"/>
    <property type="molecule type" value="Genomic_DNA"/>
</dbReference>
<evidence type="ECO:0000256" key="1">
    <source>
        <dbReference type="ARBA" id="ARBA00004141"/>
    </source>
</evidence>
<name>A0A0G0JVX7_9BACT</name>
<evidence type="ECO:0000256" key="5">
    <source>
        <dbReference type="SAM" id="Phobius"/>
    </source>
</evidence>
<evidence type="ECO:0000259" key="7">
    <source>
        <dbReference type="Pfam" id="PF04138"/>
    </source>
</evidence>
<feature type="transmembrane region" description="Helical" evidence="5">
    <location>
        <begin position="366"/>
        <end position="386"/>
    </location>
</feature>
<evidence type="ECO:0000259" key="6">
    <source>
        <dbReference type="Pfam" id="PF00535"/>
    </source>
</evidence>
<keyword evidence="8" id="KW-0328">Glycosyltransferase</keyword>
<dbReference type="Pfam" id="PF00535">
    <property type="entry name" value="Glycos_transf_2"/>
    <property type="match status" value="1"/>
</dbReference>
<feature type="domain" description="Glycosyltransferase 2-like" evidence="6">
    <location>
        <begin position="6"/>
        <end position="142"/>
    </location>
</feature>
<dbReference type="Pfam" id="PF04138">
    <property type="entry name" value="GtrA_DPMS_TM"/>
    <property type="match status" value="1"/>
</dbReference>
<sequence length="395" mass="44593">MKKVAVVLPTLNEVESIESLIKEVISQEKKIPGWDIEVVVSDSGSTDGTVEVVKKIVTKNPKAHLINVGFGLGVGLIEGHKYALEKIKPDVLAQIDADGQVEIDILPRLIKTIEEGYDLAIGSRFVKGGANKLSPSRKVFSYGSSLVSRIIMGPFNIKEFANSARAFTPELFKKIKLNRLPWKEKTYIIQPAFINEAILAGARYKEIPLVFKNRAEGYSKNKVMNYTYDVITYALDARLSKWGIDFPLFKLARRVKTLVKFSIVGLTGTLVDLFFYKLFINQFVMTPATSKAFSTEFGIINNFILNHLWTFRNRKTKTKVWQKFLIYNLVSFGGLAIAVIVVKILYSLYGDGNLQIGPSRVAYNTIYFFASIPPVMIWNFTINHFVTWKHTEDAN</sequence>
<dbReference type="InterPro" id="IPR007267">
    <property type="entry name" value="GtrA_DPMS_TM"/>
</dbReference>
<dbReference type="InterPro" id="IPR001173">
    <property type="entry name" value="Glyco_trans_2-like"/>
</dbReference>
<dbReference type="CDD" id="cd04179">
    <property type="entry name" value="DPM_DPG-synthase_like"/>
    <property type="match status" value="1"/>
</dbReference>
<dbReference type="Proteomes" id="UP000034235">
    <property type="component" value="Unassembled WGS sequence"/>
</dbReference>
<gene>
    <name evidence="8" type="ORF">US86_C0001G0202</name>
</gene>